<evidence type="ECO:0000259" key="2">
    <source>
        <dbReference type="Pfam" id="PF09588"/>
    </source>
</evidence>
<keyword evidence="5" id="KW-1185">Reference proteome</keyword>
<accession>A0AAW0N8Y6</accession>
<evidence type="ECO:0008006" key="6">
    <source>
        <dbReference type="Google" id="ProtNLM"/>
    </source>
</evidence>
<evidence type="ECO:0000313" key="4">
    <source>
        <dbReference type="EMBL" id="KAK7895522.1"/>
    </source>
</evidence>
<reference evidence="5" key="1">
    <citation type="submission" date="2024-04" db="EMBL/GenBank/DDBJ databases">
        <title>Salinicola lusitanus LLJ914,a marine bacterium isolated from the Okinawa Trough.</title>
        <authorList>
            <person name="Li J."/>
        </authorList>
    </citation>
    <scope>NUCLEOTIDE SEQUENCE [LARGE SCALE GENOMIC DNA]</scope>
</reference>
<dbReference type="PANTHER" id="PTHR47526">
    <property type="entry name" value="ATP-DEPENDENT DNA HELICASE"/>
    <property type="match status" value="1"/>
</dbReference>
<organism evidence="4 5">
    <name type="scientific">Mugilogobius chulae</name>
    <name type="common">yellowstripe goby</name>
    <dbReference type="NCBI Taxonomy" id="88201"/>
    <lineage>
        <taxon>Eukaryota</taxon>
        <taxon>Metazoa</taxon>
        <taxon>Chordata</taxon>
        <taxon>Craniata</taxon>
        <taxon>Vertebrata</taxon>
        <taxon>Euteleostomi</taxon>
        <taxon>Actinopterygii</taxon>
        <taxon>Neopterygii</taxon>
        <taxon>Teleostei</taxon>
        <taxon>Neoteleostei</taxon>
        <taxon>Acanthomorphata</taxon>
        <taxon>Gobiaria</taxon>
        <taxon>Gobiiformes</taxon>
        <taxon>Gobioidei</taxon>
        <taxon>Gobiidae</taxon>
        <taxon>Gobionellinae</taxon>
        <taxon>Mugilogobius</taxon>
    </lineage>
</organism>
<feature type="domain" description="YqaJ viral recombinase" evidence="2">
    <location>
        <begin position="334"/>
        <end position="434"/>
    </location>
</feature>
<dbReference type="CDD" id="cd22343">
    <property type="entry name" value="PDDEXK_lambda_exonuclease-like"/>
    <property type="match status" value="1"/>
</dbReference>
<dbReference type="InterPro" id="IPR011604">
    <property type="entry name" value="PDDEXK-like_dom_sf"/>
</dbReference>
<dbReference type="EMBL" id="JBBPFD010000015">
    <property type="protein sequence ID" value="KAK7895522.1"/>
    <property type="molecule type" value="Genomic_DNA"/>
</dbReference>
<dbReference type="Pfam" id="PF09588">
    <property type="entry name" value="YqaJ"/>
    <property type="match status" value="1"/>
</dbReference>
<dbReference type="InterPro" id="IPR045575">
    <property type="entry name" value="ASTN_1_2_N"/>
</dbReference>
<sequence>MNSATGSSTAETFKPSEYTSHFNSRDIELYIKKLNRLNITDPYNVPGVLFKSISAEEDVPDLRYPDIYNFLINFPSCYSGDSLKAYKSLEGYKWTQSGFVTNIQLWNLQAKNIYIITGRVHHSQRLNDPQLKPWVVARKDGVVLGAHCNCTAGLGESCSHVSAVLFSLWQHTSGKQEEIAVTSKKCKWAIPSEECLKKVEYQQCKDIIFNNSKQNKKEKSSKDRPDLPAFPPLTAAEQDQLYHNLSQCRTQEGQIFKPVVLSVIREYAASYIPKAVMLDLPQPLTSLYDKQARDLNLAVLQDRAEALFENITVTKEQSDIVEEETRAQSKSKIWFEQRSGRVTGSTFRAATKTDIRKPAVSLIRQICYPRSHSFTNEATRWGCKHEDMVRNYYEMQHRLSHADVVVGPAGFRISPLHPFIGASPDGYVSCSCCGSAHGQPHELHHSEPRRAMARIALLLLGLLLTAARSVRSDHNHNNHHNNRGDEDRDNNKESDAETPCELKTVTVSTLPVLRENEFSFTGGGAPGSGGVSGAGGGTGAAAAAAGPGGGGAGAAGGESRLLLFVRTDIPGKISVMDDLDNTALPYFTLEMSGTVEDISQVHWKQQWLENGTLYFHVSLTEAELPPESTQPTAREPAHELGFDYEVQMAKAICFTAIASVLRLSAADSLWGEIFCQRCVEEWLEMRGKRGKVVYQAVWDCGGVFDWIWLRWIESCSVEPLVCSDRSVLTCCRGNSGPTAAVEIKAALGAERQVIKQEVKAHLLQLQQSGQGSQRHYRVQYLLRDDGLLDHEKEEDLKAE</sequence>
<feature type="compositionally biased region" description="Basic and acidic residues" evidence="1">
    <location>
        <begin position="473"/>
        <end position="495"/>
    </location>
</feature>
<name>A0AAW0N8Y6_9GOBI</name>
<dbReference type="Pfam" id="PF19441">
    <property type="entry name" value="ASTN_1_2_N"/>
    <property type="match status" value="1"/>
</dbReference>
<feature type="region of interest" description="Disordered" evidence="1">
    <location>
        <begin position="473"/>
        <end position="501"/>
    </location>
</feature>
<dbReference type="Gene3D" id="3.90.320.10">
    <property type="match status" value="1"/>
</dbReference>
<evidence type="ECO:0000313" key="5">
    <source>
        <dbReference type="Proteomes" id="UP001460270"/>
    </source>
</evidence>
<dbReference type="Proteomes" id="UP001460270">
    <property type="component" value="Unassembled WGS sequence"/>
</dbReference>
<dbReference type="AlphaFoldDB" id="A0AAW0N8Y6"/>
<protein>
    <recommendedName>
        <fullName evidence="6">SWIM-type domain-containing protein</fullName>
    </recommendedName>
</protein>
<dbReference type="SUPFAM" id="SSF52980">
    <property type="entry name" value="Restriction endonuclease-like"/>
    <property type="match status" value="1"/>
</dbReference>
<dbReference type="PANTHER" id="PTHR47526:SF4">
    <property type="entry name" value="SWIM-TYPE DOMAIN-CONTAINING PROTEIN"/>
    <property type="match status" value="1"/>
</dbReference>
<dbReference type="GO" id="GO:0006281">
    <property type="term" value="P:DNA repair"/>
    <property type="evidence" value="ECO:0007669"/>
    <property type="project" value="UniProtKB-ARBA"/>
</dbReference>
<dbReference type="InterPro" id="IPR011335">
    <property type="entry name" value="Restrct_endonuc-II-like"/>
</dbReference>
<feature type="domain" description="Astrotactin-1/2 N-terminal" evidence="3">
    <location>
        <begin position="590"/>
        <end position="622"/>
    </location>
</feature>
<dbReference type="InterPro" id="IPR019080">
    <property type="entry name" value="YqaJ_viral_recombinase"/>
</dbReference>
<comment type="caution">
    <text evidence="4">The sequence shown here is derived from an EMBL/GenBank/DDBJ whole genome shotgun (WGS) entry which is preliminary data.</text>
</comment>
<evidence type="ECO:0000259" key="3">
    <source>
        <dbReference type="Pfam" id="PF19441"/>
    </source>
</evidence>
<feature type="region of interest" description="Disordered" evidence="1">
    <location>
        <begin position="531"/>
        <end position="552"/>
    </location>
</feature>
<proteinExistence type="predicted"/>
<evidence type="ECO:0000256" key="1">
    <source>
        <dbReference type="SAM" id="MobiDB-lite"/>
    </source>
</evidence>
<gene>
    <name evidence="4" type="ORF">WMY93_020847</name>
</gene>